<protein>
    <submittedName>
        <fullName evidence="1">Uncharacterized protein</fullName>
    </submittedName>
</protein>
<name>H1VZN8_COLHI</name>
<evidence type="ECO:0000313" key="1">
    <source>
        <dbReference type="EMBL" id="CCF45700.1"/>
    </source>
</evidence>
<dbReference type="AlphaFoldDB" id="H1VZN8"/>
<reference evidence="2" key="1">
    <citation type="journal article" date="2012" name="Nat. Genet.">
        <title>Lifestyle transitions in plant pathogenic Colletotrichum fungi deciphered by genome and transcriptome analyses.</title>
        <authorList>
            <person name="O'Connell R.J."/>
            <person name="Thon M.R."/>
            <person name="Hacquard S."/>
            <person name="Amyotte S.G."/>
            <person name="Kleemann J."/>
            <person name="Torres M.F."/>
            <person name="Damm U."/>
            <person name="Buiate E.A."/>
            <person name="Epstein L."/>
            <person name="Alkan N."/>
            <person name="Altmueller J."/>
            <person name="Alvarado-Balderrama L."/>
            <person name="Bauser C.A."/>
            <person name="Becker C."/>
            <person name="Birren B.W."/>
            <person name="Chen Z."/>
            <person name="Choi J."/>
            <person name="Crouch J.A."/>
            <person name="Duvick J.P."/>
            <person name="Farman M.A."/>
            <person name="Gan P."/>
            <person name="Heiman D."/>
            <person name="Henrissat B."/>
            <person name="Howard R.J."/>
            <person name="Kabbage M."/>
            <person name="Koch C."/>
            <person name="Kracher B."/>
            <person name="Kubo Y."/>
            <person name="Law A.D."/>
            <person name="Lebrun M.-H."/>
            <person name="Lee Y.-H."/>
            <person name="Miyara I."/>
            <person name="Moore N."/>
            <person name="Neumann U."/>
            <person name="Nordstroem K."/>
            <person name="Panaccione D.G."/>
            <person name="Panstruga R."/>
            <person name="Place M."/>
            <person name="Proctor R.H."/>
            <person name="Prusky D."/>
            <person name="Rech G."/>
            <person name="Reinhardt R."/>
            <person name="Rollins J.A."/>
            <person name="Rounsley S."/>
            <person name="Schardl C.L."/>
            <person name="Schwartz D.C."/>
            <person name="Shenoy N."/>
            <person name="Shirasu K."/>
            <person name="Sikhakolli U.R."/>
            <person name="Stueber K."/>
            <person name="Sukno S.A."/>
            <person name="Sweigard J.A."/>
            <person name="Takano Y."/>
            <person name="Takahara H."/>
            <person name="Trail F."/>
            <person name="van der Does H.C."/>
            <person name="Voll L.M."/>
            <person name="Will I."/>
            <person name="Young S."/>
            <person name="Zeng Q."/>
            <person name="Zhang J."/>
            <person name="Zhou S."/>
            <person name="Dickman M.B."/>
            <person name="Schulze-Lefert P."/>
            <person name="Ver Loren van Themaat E."/>
            <person name="Ma L.-J."/>
            <person name="Vaillancourt L.J."/>
        </authorList>
    </citation>
    <scope>NUCLEOTIDE SEQUENCE [LARGE SCALE GENOMIC DNA]</scope>
    <source>
        <strain evidence="2">IMI 349063</strain>
    </source>
</reference>
<sequence length="217" mass="23701">MAPDPAVAGDEGFVPPPDFVPLPPPPLPLALVQLPSANVCWVEVRVEAKLPASWLATDWTLWGTLETTASMSFLAPSPTLPIWDEMTPHRLAFSNSGFFFSRFLVRALPSLWRLETNCCSWSASLSVISLVPCTCCVPWLRTLVKPPAAVASELRSPLNPSTALLSSLSWLPTCWMTPWIVARSRSTTTLVGGSAKTPMAKVRRVNSVVNFILSTVW</sequence>
<proteinExistence type="predicted"/>
<dbReference type="Proteomes" id="UP000007174">
    <property type="component" value="Unassembled WGS sequence"/>
</dbReference>
<dbReference type="EMBL" id="CACQ02007986">
    <property type="protein sequence ID" value="CCF45700.1"/>
    <property type="molecule type" value="Genomic_DNA"/>
</dbReference>
<evidence type="ECO:0000313" key="2">
    <source>
        <dbReference type="Proteomes" id="UP000007174"/>
    </source>
</evidence>
<accession>H1VZN8</accession>
<organism evidence="1 2">
    <name type="scientific">Colletotrichum higginsianum (strain IMI 349063)</name>
    <name type="common">Crucifer anthracnose fungus</name>
    <dbReference type="NCBI Taxonomy" id="759273"/>
    <lineage>
        <taxon>Eukaryota</taxon>
        <taxon>Fungi</taxon>
        <taxon>Dikarya</taxon>
        <taxon>Ascomycota</taxon>
        <taxon>Pezizomycotina</taxon>
        <taxon>Sordariomycetes</taxon>
        <taxon>Hypocreomycetidae</taxon>
        <taxon>Glomerellales</taxon>
        <taxon>Glomerellaceae</taxon>
        <taxon>Colletotrichum</taxon>
        <taxon>Colletotrichum destructivum species complex</taxon>
    </lineage>
</organism>
<gene>
    <name evidence="1" type="ORF">CH063_14695</name>
</gene>
<dbReference type="HOGENOM" id="CLU_1272204_0_0_1"/>